<organism evidence="1">
    <name type="scientific">Billgrantia gudaonensis</name>
    <dbReference type="NCBI Taxonomy" id="376427"/>
    <lineage>
        <taxon>Bacteria</taxon>
        <taxon>Pseudomonadati</taxon>
        <taxon>Pseudomonadota</taxon>
        <taxon>Gammaproteobacteria</taxon>
        <taxon>Oceanospirillales</taxon>
        <taxon>Halomonadaceae</taxon>
        <taxon>Billgrantia</taxon>
    </lineage>
</organism>
<gene>
    <name evidence="1" type="ORF">DSL92_05130</name>
</gene>
<reference evidence="1" key="1">
    <citation type="submission" date="2018-12" db="EMBL/GenBank/DDBJ databases">
        <authorList>
            <person name="Jadhav K."/>
            <person name="Kushwaha B."/>
            <person name="Jadhav I."/>
        </authorList>
    </citation>
    <scope>NUCLEOTIDE SEQUENCE [LARGE SCALE GENOMIC DNA]</scope>
    <source>
        <strain evidence="1">SBS 10</strain>
    </source>
</reference>
<sequence>MSFHWESNSRRCYRCLQPAARDASVRPMPSAPIRPGGSSRLVDRLYLLPPATRWVGSGEQKLKADFALSTTPRRAVSFTYNACDTPTVCWKAANKWVQAAYATGYRHPNNFSAAFAHFFGYPRSR</sequence>
<accession>A0A432JJ65</accession>
<protein>
    <submittedName>
        <fullName evidence="1">Uncharacterized protein</fullName>
    </submittedName>
</protein>
<dbReference type="AlphaFoldDB" id="A0A432JJ65"/>
<comment type="caution">
    <text evidence="1">The sequence shown here is derived from an EMBL/GenBank/DDBJ whole genome shotgun (WGS) entry which is preliminary data.</text>
</comment>
<proteinExistence type="predicted"/>
<evidence type="ECO:0000313" key="1">
    <source>
        <dbReference type="EMBL" id="RUA22571.1"/>
    </source>
</evidence>
<dbReference type="EMBL" id="RXHI01000014">
    <property type="protein sequence ID" value="RUA22571.1"/>
    <property type="molecule type" value="Genomic_DNA"/>
</dbReference>
<name>A0A432JJ65_9GAMM</name>